<sequence length="155" mass="17186">MVDVVARMLRLSDGKRLPIKLDAPTWQAIDWLAQSKAQNWQEWCRAVVGAADEGSNLTASIREAAMAALVRHTLFPDDRGEQLEAMERHTLMRNSGMLNDKQLEEILSAATVEGWSDFGGFAVGFGVDDTGQDCVWVRNGLREGLHMAFASPVKR</sequence>
<evidence type="ECO:0000313" key="2">
    <source>
        <dbReference type="Proteomes" id="UP000578036"/>
    </source>
</evidence>
<organism evidence="1 2">
    <name type="scientific">Cupriavidus alkaliphilus</name>
    <dbReference type="NCBI Taxonomy" id="942866"/>
    <lineage>
        <taxon>Bacteria</taxon>
        <taxon>Pseudomonadati</taxon>
        <taxon>Pseudomonadota</taxon>
        <taxon>Betaproteobacteria</taxon>
        <taxon>Burkholderiales</taxon>
        <taxon>Burkholderiaceae</taxon>
        <taxon>Cupriavidus</taxon>
    </lineage>
</organism>
<comment type="caution">
    <text evidence="1">The sequence shown here is derived from an EMBL/GenBank/DDBJ whole genome shotgun (WGS) entry which is preliminary data.</text>
</comment>
<protein>
    <submittedName>
        <fullName evidence="1">Uncharacterized protein</fullName>
    </submittedName>
</protein>
<dbReference type="InterPro" id="IPR038268">
    <property type="entry name" value="RHH_sf"/>
</dbReference>
<evidence type="ECO:0000313" key="1">
    <source>
        <dbReference type="EMBL" id="MBB3005809.1"/>
    </source>
</evidence>
<reference evidence="1 2" key="1">
    <citation type="submission" date="2020-08" db="EMBL/GenBank/DDBJ databases">
        <title>Genomic Encyclopedia of Type Strains, Phase IV (KMG-V): Genome sequencing to study the core and pangenomes of soil and plant-associated prokaryotes.</title>
        <authorList>
            <person name="Whitman W."/>
        </authorList>
    </citation>
    <scope>NUCLEOTIDE SEQUENCE [LARGE SCALE GENOMIC DNA]</scope>
    <source>
        <strain evidence="1 2">SLV-2362</strain>
    </source>
</reference>
<keyword evidence="2" id="KW-1185">Reference proteome</keyword>
<accession>A0A7W4V6C6</accession>
<dbReference type="Proteomes" id="UP000578036">
    <property type="component" value="Unassembled WGS sequence"/>
</dbReference>
<dbReference type="Gene3D" id="1.10.3990.20">
    <property type="entry name" value="protein bp1543"/>
    <property type="match status" value="1"/>
</dbReference>
<gene>
    <name evidence="1" type="ORF">FHX61_000425</name>
</gene>
<name>A0A7W4V6C6_9BURK</name>
<dbReference type="RefSeq" id="WP_183298467.1">
    <property type="nucleotide sequence ID" value="NZ_JACHWF010000001.1"/>
</dbReference>
<dbReference type="EMBL" id="JACHWF010000001">
    <property type="protein sequence ID" value="MBB3005809.1"/>
    <property type="molecule type" value="Genomic_DNA"/>
</dbReference>
<proteinExistence type="predicted"/>
<dbReference type="AlphaFoldDB" id="A0A7W4V6C6"/>